<organism evidence="1 2">
    <name type="scientific">Campylobacter ornithocola</name>
    <dbReference type="NCBI Taxonomy" id="1848766"/>
    <lineage>
        <taxon>Bacteria</taxon>
        <taxon>Pseudomonadati</taxon>
        <taxon>Campylobacterota</taxon>
        <taxon>Epsilonproteobacteria</taxon>
        <taxon>Campylobacterales</taxon>
        <taxon>Campylobacteraceae</taxon>
        <taxon>Campylobacter</taxon>
    </lineage>
</organism>
<dbReference type="AlphaFoldDB" id="A0A6M8MZT1"/>
<name>A0A6M8MZT1_9BACT</name>
<keyword evidence="2" id="KW-1185">Reference proteome</keyword>
<dbReference type="OrthoDB" id="5323006at2"/>
<protein>
    <submittedName>
        <fullName evidence="1">Uncharacterized protein</fullName>
    </submittedName>
</protein>
<evidence type="ECO:0000313" key="2">
    <source>
        <dbReference type="Proteomes" id="UP000094873"/>
    </source>
</evidence>
<sequence>MEKELEFNFKGSRDYIQGTDIYNTILFLYKDNIVSNFEISFHNIAHNNLILSDIKPNDLKDLRFVCNFTTKNSSLCYLYGLDNPLSKPTLSKPYLEENIIENTIIDYTQKSIILSNPSDFTYIEEIVALNKHLLTKIFPEVKGKWYFSKLQLQNIPLDKSYPIKIIFKSNFNFLIVKSEIYTKDDFVGFIYFSLK</sequence>
<comment type="caution">
    <text evidence="1">The sequence shown here is derived from an EMBL/GenBank/DDBJ whole genome shotgun (WGS) entry which is preliminary data.</text>
</comment>
<accession>A0A6M8MZT1</accession>
<evidence type="ECO:0000313" key="1">
    <source>
        <dbReference type="EMBL" id="OCX43564.1"/>
    </source>
</evidence>
<dbReference type="EMBL" id="LXSU01000030">
    <property type="protein sequence ID" value="OCX43564.1"/>
    <property type="molecule type" value="Genomic_DNA"/>
</dbReference>
<reference evidence="1 2" key="1">
    <citation type="submission" date="2016-05" db="EMBL/GenBank/DDBJ databases">
        <authorList>
            <person name="Caceres A."/>
            <person name="Munoz I."/>
            <person name="Iraola G."/>
            <person name="Diaz-Viraque F."/>
            <person name="Greif G."/>
            <person name="Collado L."/>
        </authorList>
    </citation>
    <scope>NUCLEOTIDE SEQUENCE [LARGE SCALE GENOMIC DNA]</scope>
    <source>
        <strain evidence="1 2">WBE38</strain>
    </source>
</reference>
<proteinExistence type="predicted"/>
<dbReference type="RefSeq" id="WP_066006597.1">
    <property type="nucleotide sequence ID" value="NZ_CP053848.1"/>
</dbReference>
<dbReference type="Proteomes" id="UP000094873">
    <property type="component" value="Unassembled WGS sequence"/>
</dbReference>
<gene>
    <name evidence="1" type="ORF">A7X81_00985</name>
</gene>